<evidence type="ECO:0000313" key="8">
    <source>
        <dbReference type="EMBL" id="TCP24712.1"/>
    </source>
</evidence>
<feature type="signal peptide" evidence="6">
    <location>
        <begin position="1"/>
        <end position="21"/>
    </location>
</feature>
<keyword evidence="9" id="KW-1185">Reference proteome</keyword>
<dbReference type="PANTHER" id="PTHR33607:SF2">
    <property type="entry name" value="ENDONUCLEASE-1"/>
    <property type="match status" value="1"/>
</dbReference>
<gene>
    <name evidence="8" type="ORF">EV195_105143</name>
</gene>
<dbReference type="Pfam" id="PF18962">
    <property type="entry name" value="Por_Secre_tail"/>
    <property type="match status" value="1"/>
</dbReference>
<evidence type="ECO:0000256" key="3">
    <source>
        <dbReference type="ARBA" id="ARBA00022729"/>
    </source>
</evidence>
<dbReference type="PANTHER" id="PTHR33607">
    <property type="entry name" value="ENDONUCLEASE-1"/>
    <property type="match status" value="1"/>
</dbReference>
<evidence type="ECO:0000256" key="1">
    <source>
        <dbReference type="ARBA" id="ARBA00006429"/>
    </source>
</evidence>
<accession>A0A4R2NSG4</accession>
<evidence type="ECO:0000256" key="5">
    <source>
        <dbReference type="SAM" id="MobiDB-lite"/>
    </source>
</evidence>
<feature type="chain" id="PRO_5020422396" evidence="6">
    <location>
        <begin position="22"/>
        <end position="352"/>
    </location>
</feature>
<evidence type="ECO:0000256" key="2">
    <source>
        <dbReference type="ARBA" id="ARBA00022722"/>
    </source>
</evidence>
<comment type="caution">
    <text evidence="8">The sequence shown here is derived from an EMBL/GenBank/DDBJ whole genome shotgun (WGS) entry which is preliminary data.</text>
</comment>
<dbReference type="GO" id="GO:0016787">
    <property type="term" value="F:hydrolase activity"/>
    <property type="evidence" value="ECO:0007669"/>
    <property type="project" value="UniProtKB-KW"/>
</dbReference>
<dbReference type="InterPro" id="IPR007346">
    <property type="entry name" value="Endonuclease-I"/>
</dbReference>
<dbReference type="Pfam" id="PF04231">
    <property type="entry name" value="Endonuclease_1"/>
    <property type="match status" value="1"/>
</dbReference>
<dbReference type="InterPro" id="IPR044925">
    <property type="entry name" value="His-Me_finger_sf"/>
</dbReference>
<dbReference type="EMBL" id="SLXM01000005">
    <property type="protein sequence ID" value="TCP24712.1"/>
    <property type="molecule type" value="Genomic_DNA"/>
</dbReference>
<dbReference type="SUPFAM" id="SSF54060">
    <property type="entry name" value="His-Me finger endonucleases"/>
    <property type="match status" value="1"/>
</dbReference>
<dbReference type="InterPro" id="IPR026444">
    <property type="entry name" value="Secre_tail"/>
</dbReference>
<dbReference type="Proteomes" id="UP000294564">
    <property type="component" value="Unassembled WGS sequence"/>
</dbReference>
<evidence type="ECO:0000259" key="7">
    <source>
        <dbReference type="Pfam" id="PF18962"/>
    </source>
</evidence>
<feature type="domain" description="Secretion system C-terminal sorting" evidence="7">
    <location>
        <begin position="280"/>
        <end position="351"/>
    </location>
</feature>
<evidence type="ECO:0000313" key="9">
    <source>
        <dbReference type="Proteomes" id="UP000294564"/>
    </source>
</evidence>
<organism evidence="8 9">
    <name type="scientific">Tenacibaculum skagerrakense</name>
    <dbReference type="NCBI Taxonomy" id="186571"/>
    <lineage>
        <taxon>Bacteria</taxon>
        <taxon>Pseudomonadati</taxon>
        <taxon>Bacteroidota</taxon>
        <taxon>Flavobacteriia</taxon>
        <taxon>Flavobacteriales</taxon>
        <taxon>Flavobacteriaceae</taxon>
        <taxon>Tenacibaculum</taxon>
    </lineage>
</organism>
<dbReference type="NCBIfam" id="TIGR04183">
    <property type="entry name" value="Por_Secre_tail"/>
    <property type="match status" value="1"/>
</dbReference>
<feature type="region of interest" description="Disordered" evidence="5">
    <location>
        <begin position="92"/>
        <end position="154"/>
    </location>
</feature>
<name>A0A4R2NSG4_9FLAO</name>
<keyword evidence="4" id="KW-0378">Hydrolase</keyword>
<proteinExistence type="inferred from homology"/>
<comment type="similarity">
    <text evidence="1">Belongs to the EndA/NucM nuclease family.</text>
</comment>
<sequence length="352" mass="38526">MNMVKKLLILFVGLFALSIYAQQSYYNDVDLTKSGLALKQELATKIINTHSNFLSYTPGVWEASKATDVNPDNGSEVLLIYGYSSSGTTARTRGINDNGGNTGDWNREHVYPRSLGNPNLGSSGPGADAHHLRPSDVQYNGSRGNKAFADGTGNSGDVTGGWYPGDEWKGDVARMMMYMYLRYGDQCLPSVVGVGSSATTPDEMIDLFLEWNAEDPVSTIEDNRNNYHGNVANTYAQGNRNPFIDNPNLATQIWGGPVAENRWATASVNDFTKLTDVSAYPNPSVNGNITIVSPRSTISGIKIYSVLGKEVYSVKNPSFINNKYTINNLKSGIYLLKIISETNFTTKKMVIH</sequence>
<dbReference type="OrthoDB" id="5500612at2"/>
<dbReference type="AlphaFoldDB" id="A0A4R2NSG4"/>
<evidence type="ECO:0000256" key="4">
    <source>
        <dbReference type="ARBA" id="ARBA00022801"/>
    </source>
</evidence>
<evidence type="ECO:0000256" key="6">
    <source>
        <dbReference type="SAM" id="SignalP"/>
    </source>
</evidence>
<protein>
    <submittedName>
        <fullName evidence="8">Putative secreted protein (Por secretion system target)</fullName>
    </submittedName>
</protein>
<dbReference type="RefSeq" id="WP_132794769.1">
    <property type="nucleotide sequence ID" value="NZ_SLXM01000005.1"/>
</dbReference>
<reference evidence="8 9" key="1">
    <citation type="submission" date="2019-03" db="EMBL/GenBank/DDBJ databases">
        <title>Genomic Encyclopedia of Type Strains, Phase IV (KMG-IV): sequencing the most valuable type-strain genomes for metagenomic binning, comparative biology and taxonomic classification.</title>
        <authorList>
            <person name="Goeker M."/>
        </authorList>
    </citation>
    <scope>NUCLEOTIDE SEQUENCE [LARGE SCALE GENOMIC DNA]</scope>
    <source>
        <strain evidence="8 9">DSM 14836</strain>
    </source>
</reference>
<dbReference type="GO" id="GO:0004518">
    <property type="term" value="F:nuclease activity"/>
    <property type="evidence" value="ECO:0007669"/>
    <property type="project" value="UniProtKB-KW"/>
</dbReference>
<keyword evidence="3 6" id="KW-0732">Signal</keyword>
<keyword evidence="2" id="KW-0540">Nuclease</keyword>